<dbReference type="Pfam" id="PF23559">
    <property type="entry name" value="WHD_DRP"/>
    <property type="match status" value="1"/>
</dbReference>
<comment type="caution">
    <text evidence="11">The sequence shown here is derived from an EMBL/GenBank/DDBJ whole genome shotgun (WGS) entry which is preliminary data.</text>
</comment>
<dbReference type="InterPro" id="IPR027417">
    <property type="entry name" value="P-loop_NTPase"/>
</dbReference>
<dbReference type="InterPro" id="IPR056789">
    <property type="entry name" value="LRR_R13L1-DRL21"/>
</dbReference>
<feature type="domain" description="NB-ARC" evidence="7">
    <location>
        <begin position="139"/>
        <end position="314"/>
    </location>
</feature>
<dbReference type="Gene3D" id="3.40.50.300">
    <property type="entry name" value="P-loop containing nucleotide triphosphate hydrolases"/>
    <property type="match status" value="1"/>
</dbReference>
<accession>A0A7J9IVR7</accession>
<dbReference type="GO" id="GO:0006952">
    <property type="term" value="P:defense response"/>
    <property type="evidence" value="ECO:0007669"/>
    <property type="project" value="UniProtKB-KW"/>
</dbReference>
<evidence type="ECO:0000256" key="2">
    <source>
        <dbReference type="ARBA" id="ARBA00022737"/>
    </source>
</evidence>
<feature type="non-terminal residue" evidence="11">
    <location>
        <position position="1"/>
    </location>
</feature>
<dbReference type="GO" id="GO:0051707">
    <property type="term" value="P:response to other organism"/>
    <property type="evidence" value="ECO:0007669"/>
    <property type="project" value="UniProtKB-ARBA"/>
</dbReference>
<dbReference type="AlphaFoldDB" id="A0A7J9IVR7"/>
<dbReference type="PRINTS" id="PR00364">
    <property type="entry name" value="DISEASERSIST"/>
</dbReference>
<organism evidence="11 12">
    <name type="scientific">Gossypium armourianum</name>
    <dbReference type="NCBI Taxonomy" id="34283"/>
    <lineage>
        <taxon>Eukaryota</taxon>
        <taxon>Viridiplantae</taxon>
        <taxon>Streptophyta</taxon>
        <taxon>Embryophyta</taxon>
        <taxon>Tracheophyta</taxon>
        <taxon>Spermatophyta</taxon>
        <taxon>Magnoliopsida</taxon>
        <taxon>eudicotyledons</taxon>
        <taxon>Gunneridae</taxon>
        <taxon>Pentapetalae</taxon>
        <taxon>rosids</taxon>
        <taxon>malvids</taxon>
        <taxon>Malvales</taxon>
        <taxon>Malvaceae</taxon>
        <taxon>Malvoideae</taxon>
        <taxon>Gossypium</taxon>
    </lineage>
</organism>
<evidence type="ECO:0000256" key="5">
    <source>
        <dbReference type="ARBA" id="ARBA00022840"/>
    </source>
</evidence>
<dbReference type="PANTHER" id="PTHR36766">
    <property type="entry name" value="PLANT BROAD-SPECTRUM MILDEW RESISTANCE PROTEIN RPW8"/>
    <property type="match status" value="1"/>
</dbReference>
<dbReference type="InterPro" id="IPR042197">
    <property type="entry name" value="Apaf_helical"/>
</dbReference>
<evidence type="ECO:0000256" key="4">
    <source>
        <dbReference type="ARBA" id="ARBA00022821"/>
    </source>
</evidence>
<dbReference type="FunFam" id="3.40.50.300:FF:001091">
    <property type="entry name" value="Probable disease resistance protein At1g61300"/>
    <property type="match status" value="1"/>
</dbReference>
<dbReference type="Gene3D" id="1.10.8.430">
    <property type="entry name" value="Helical domain of apoptotic protease-activating factors"/>
    <property type="match status" value="1"/>
</dbReference>
<proteinExistence type="predicted"/>
<dbReference type="InterPro" id="IPR038005">
    <property type="entry name" value="RX-like_CC"/>
</dbReference>
<dbReference type="Gene3D" id="3.80.10.10">
    <property type="entry name" value="Ribonuclease Inhibitor"/>
    <property type="match status" value="1"/>
</dbReference>
<dbReference type="PANTHER" id="PTHR36766:SF70">
    <property type="entry name" value="DISEASE RESISTANCE PROTEIN RGA4"/>
    <property type="match status" value="1"/>
</dbReference>
<evidence type="ECO:0000259" key="10">
    <source>
        <dbReference type="Pfam" id="PF25019"/>
    </source>
</evidence>
<dbReference type="CDD" id="cd14798">
    <property type="entry name" value="RX-CC_like"/>
    <property type="match status" value="1"/>
</dbReference>
<evidence type="ECO:0000259" key="7">
    <source>
        <dbReference type="Pfam" id="PF00931"/>
    </source>
</evidence>
<dbReference type="GO" id="GO:0005524">
    <property type="term" value="F:ATP binding"/>
    <property type="evidence" value="ECO:0007669"/>
    <property type="project" value="UniProtKB-KW"/>
</dbReference>
<dbReference type="SUPFAM" id="SSF52058">
    <property type="entry name" value="L domain-like"/>
    <property type="match status" value="1"/>
</dbReference>
<feature type="signal peptide" evidence="6">
    <location>
        <begin position="1"/>
        <end position="16"/>
    </location>
</feature>
<feature type="domain" description="R13L1/DRL21-like LRR repeat region" evidence="10">
    <location>
        <begin position="574"/>
        <end position="705"/>
    </location>
</feature>
<dbReference type="InterPro" id="IPR041118">
    <property type="entry name" value="Rx_N"/>
</dbReference>
<evidence type="ECO:0000313" key="12">
    <source>
        <dbReference type="Proteomes" id="UP000593575"/>
    </source>
</evidence>
<evidence type="ECO:0000256" key="3">
    <source>
        <dbReference type="ARBA" id="ARBA00022741"/>
    </source>
</evidence>
<feature type="domain" description="Disease resistance N-terminal" evidence="8">
    <location>
        <begin position="1"/>
        <end position="63"/>
    </location>
</feature>
<dbReference type="EMBL" id="JABFAE010000004">
    <property type="protein sequence ID" value="MBA0826187.1"/>
    <property type="molecule type" value="Genomic_DNA"/>
</dbReference>
<evidence type="ECO:0008006" key="13">
    <source>
        <dbReference type="Google" id="ProtNLM"/>
    </source>
</evidence>
<name>A0A7J9IVR7_9ROSI</name>
<evidence type="ECO:0000256" key="6">
    <source>
        <dbReference type="SAM" id="SignalP"/>
    </source>
</evidence>
<dbReference type="InterPro" id="IPR002182">
    <property type="entry name" value="NB-ARC"/>
</dbReference>
<dbReference type="SUPFAM" id="SSF52540">
    <property type="entry name" value="P-loop containing nucleoside triphosphate hydrolases"/>
    <property type="match status" value="1"/>
</dbReference>
<keyword evidence="4" id="KW-0611">Plant defense</keyword>
<keyword evidence="12" id="KW-1185">Reference proteome</keyword>
<feature type="domain" description="Disease resistance protein winged helix" evidence="9">
    <location>
        <begin position="358"/>
        <end position="426"/>
    </location>
</feature>
<dbReference type="InterPro" id="IPR032675">
    <property type="entry name" value="LRR_dom_sf"/>
</dbReference>
<keyword evidence="1" id="KW-0433">Leucine-rich repeat</keyword>
<reference evidence="11 12" key="1">
    <citation type="journal article" date="2019" name="Genome Biol. Evol.">
        <title>Insights into the evolution of the New World diploid cottons (Gossypium, subgenus Houzingenia) based on genome sequencing.</title>
        <authorList>
            <person name="Grover C.E."/>
            <person name="Arick M.A. 2nd"/>
            <person name="Thrash A."/>
            <person name="Conover J.L."/>
            <person name="Sanders W.S."/>
            <person name="Peterson D.G."/>
            <person name="Frelichowski J.E."/>
            <person name="Scheffler J.A."/>
            <person name="Scheffler B.E."/>
            <person name="Wendel J.F."/>
        </authorList>
    </citation>
    <scope>NUCLEOTIDE SEQUENCE [LARGE SCALE GENOMIC DNA]</scope>
    <source>
        <strain evidence="11">6</strain>
        <tissue evidence="11">Leaf</tissue>
    </source>
</reference>
<evidence type="ECO:0000313" key="11">
    <source>
        <dbReference type="EMBL" id="MBA0826187.1"/>
    </source>
</evidence>
<dbReference type="GO" id="GO:0043531">
    <property type="term" value="F:ADP binding"/>
    <property type="evidence" value="ECO:0007669"/>
    <property type="project" value="InterPro"/>
</dbReference>
<dbReference type="Proteomes" id="UP000593575">
    <property type="component" value="Unassembled WGS sequence"/>
</dbReference>
<protein>
    <recommendedName>
        <fullName evidence="13">Disease resistance protein RGA3</fullName>
    </recommendedName>
</protein>
<keyword evidence="6" id="KW-0732">Signal</keyword>
<evidence type="ECO:0000256" key="1">
    <source>
        <dbReference type="ARBA" id="ARBA00022614"/>
    </source>
</evidence>
<dbReference type="Gene3D" id="1.20.5.4130">
    <property type="match status" value="1"/>
</dbReference>
<evidence type="ECO:0000259" key="9">
    <source>
        <dbReference type="Pfam" id="PF23559"/>
    </source>
</evidence>
<keyword evidence="3" id="KW-0547">Nucleotide-binding</keyword>
<keyword evidence="5" id="KW-0067">ATP-binding</keyword>
<dbReference type="InterPro" id="IPR058922">
    <property type="entry name" value="WHD_DRP"/>
</dbReference>
<evidence type="ECO:0000259" key="8">
    <source>
        <dbReference type="Pfam" id="PF18052"/>
    </source>
</evidence>
<keyword evidence="2" id="KW-0677">Repeat</keyword>
<dbReference type="Pfam" id="PF25019">
    <property type="entry name" value="LRR_R13L1-DRL21"/>
    <property type="match status" value="1"/>
</dbReference>
<gene>
    <name evidence="11" type="ORF">Goarm_011066</name>
</gene>
<feature type="chain" id="PRO_5029787240" description="Disease resistance protein RGA3" evidence="6">
    <location>
        <begin position="17"/>
        <end position="707"/>
    </location>
</feature>
<dbReference type="Pfam" id="PF18052">
    <property type="entry name" value="Rx_N"/>
    <property type="match status" value="1"/>
</dbReference>
<sequence>MKKLRVLLTLIQAVLQDAEEKHVRDGSVRLWLQELRDVAYEIDDVLDEFTYQKLGMKAKFQDQISRKLCNLFTPSIPLPYRLNMAKKIKNINVSLSHINEQASQFGLQRRVGEMVVLPRGNLETHSLIGDPFHVVGRGYDVSKIINFLIKSSTQQPQIISVISIVGMAGLGKTTLAKLVCNSEPIQHHFGKIMWVCVSNDFDVDRILVEMLESLTKTPCAFRNKDTVLRRIQEELGEERYLLIFDDVWNENVEKWEDLKGCLLGFSRNIGSKIIVTTRSDNVASVMGTHTEHKHHPKKLVDDECWSIIKQKVFGSSSIPEEMEVIGKDIAKKCRGLPLVARVIGGTMSNKRDKEEWDVYIEWEQLIQLWMANGFLDPSKEGNMAMEDIGNMHFKALLSNSLFQDVERDAYGNIEVCKMHDLVHDLAVFVSKEETKVLYNDSMVDTSCIRHMSVVFYGEPVSRKSQKLKDSKINWSSHKKLPGSLGKLKHLRFFDISATNITKLPESFTQLYNLQTLRLLKCSLEHLPKGMRNLVSLRHIYFDPEKLMPVDIGRLTCLQTLPFFFVDMEKGCLVSELGCLSQLRGKLKICNLEDVKDNAEASRANMEAKTKLYKLKLKWSYKRERPINDKEVLEGLKPCSNLKGLTIVNYWGDDLPSWLSSSVHGSNLPFPLNNLVKLKLINCRECLNLPCLGQLCNLTVLEINEMKK</sequence>
<dbReference type="Pfam" id="PF00931">
    <property type="entry name" value="NB-ARC"/>
    <property type="match status" value="1"/>
</dbReference>